<dbReference type="AlphaFoldDB" id="A0A1X7KHC9"/>
<comment type="similarity">
    <text evidence="6">Belongs to the drug/metabolite transporter (DMT) superfamily. Small multidrug resistance (SMR) (TC 2.A.7.1) family.</text>
</comment>
<dbReference type="InterPro" id="IPR045324">
    <property type="entry name" value="Small_multidrug_res"/>
</dbReference>
<dbReference type="InterPro" id="IPR037185">
    <property type="entry name" value="EmrE-like"/>
</dbReference>
<keyword evidence="4 7" id="KW-1133">Transmembrane helix</keyword>
<feature type="transmembrane region" description="Helical" evidence="7">
    <location>
        <begin position="43"/>
        <end position="66"/>
    </location>
</feature>
<dbReference type="SUPFAM" id="SSF103481">
    <property type="entry name" value="Multidrug resistance efflux transporter EmrE"/>
    <property type="match status" value="1"/>
</dbReference>
<name>A0A1X7KHC9_9BACT</name>
<evidence type="ECO:0000313" key="8">
    <source>
        <dbReference type="EMBL" id="SMG39938.1"/>
    </source>
</evidence>
<keyword evidence="3 6" id="KW-0812">Transmembrane</keyword>
<feature type="transmembrane region" description="Helical" evidence="7">
    <location>
        <begin position="105"/>
        <end position="124"/>
    </location>
</feature>
<feature type="transmembrane region" description="Helical" evidence="7">
    <location>
        <begin position="78"/>
        <end position="99"/>
    </location>
</feature>
<accession>A0A1X7KHC9</accession>
<dbReference type="Proteomes" id="UP000193355">
    <property type="component" value="Unassembled WGS sequence"/>
</dbReference>
<organism evidence="8 9">
    <name type="scientific">Dethiosulfovibrio salsuginis</name>
    <dbReference type="NCBI Taxonomy" id="561720"/>
    <lineage>
        <taxon>Bacteria</taxon>
        <taxon>Thermotogati</taxon>
        <taxon>Synergistota</taxon>
        <taxon>Synergistia</taxon>
        <taxon>Synergistales</taxon>
        <taxon>Dethiosulfovibrionaceae</taxon>
        <taxon>Dethiosulfovibrio</taxon>
    </lineage>
</organism>
<keyword evidence="5 7" id="KW-0472">Membrane</keyword>
<dbReference type="GO" id="GO:0022857">
    <property type="term" value="F:transmembrane transporter activity"/>
    <property type="evidence" value="ECO:0007669"/>
    <property type="project" value="InterPro"/>
</dbReference>
<dbReference type="Gene3D" id="1.10.3730.20">
    <property type="match status" value="1"/>
</dbReference>
<dbReference type="PANTHER" id="PTHR30561">
    <property type="entry name" value="SMR FAMILY PROTON-DEPENDENT DRUG EFFLUX TRANSPORTER SUGE"/>
    <property type="match status" value="1"/>
</dbReference>
<gene>
    <name evidence="8" type="ORF">SAMN06275492_1279</name>
</gene>
<evidence type="ECO:0000256" key="2">
    <source>
        <dbReference type="ARBA" id="ARBA00022475"/>
    </source>
</evidence>
<keyword evidence="9" id="KW-1185">Reference proteome</keyword>
<evidence type="ECO:0000256" key="6">
    <source>
        <dbReference type="RuleBase" id="RU003942"/>
    </source>
</evidence>
<dbReference type="EMBL" id="FXBB01000027">
    <property type="protein sequence ID" value="SMG39938.1"/>
    <property type="molecule type" value="Genomic_DNA"/>
</dbReference>
<evidence type="ECO:0000256" key="1">
    <source>
        <dbReference type="ARBA" id="ARBA00004651"/>
    </source>
</evidence>
<reference evidence="9" key="1">
    <citation type="submission" date="2017-04" db="EMBL/GenBank/DDBJ databases">
        <authorList>
            <person name="Varghese N."/>
            <person name="Submissions S."/>
        </authorList>
    </citation>
    <scope>NUCLEOTIDE SEQUENCE [LARGE SCALE GENOMIC DNA]</scope>
    <source>
        <strain evidence="9">USBA 82</strain>
    </source>
</reference>
<dbReference type="PANTHER" id="PTHR30561:SF9">
    <property type="entry name" value="4-AMINO-4-DEOXY-L-ARABINOSE-PHOSPHOUNDECAPRENOL FLIPPASE SUBUNIT ARNF-RELATED"/>
    <property type="match status" value="1"/>
</dbReference>
<evidence type="ECO:0000256" key="3">
    <source>
        <dbReference type="ARBA" id="ARBA00022692"/>
    </source>
</evidence>
<dbReference type="Pfam" id="PF00893">
    <property type="entry name" value="Multi_Drug_Res"/>
    <property type="match status" value="1"/>
</dbReference>
<dbReference type="InterPro" id="IPR000390">
    <property type="entry name" value="Small_drug/metabolite_transptr"/>
</dbReference>
<dbReference type="STRING" id="561720.SAMN06275492_1279"/>
<evidence type="ECO:0000313" key="9">
    <source>
        <dbReference type="Proteomes" id="UP000193355"/>
    </source>
</evidence>
<proteinExistence type="inferred from homology"/>
<protein>
    <submittedName>
        <fullName evidence="8">Small Multidrug Resistance protein</fullName>
    </submittedName>
</protein>
<keyword evidence="2" id="KW-1003">Cell membrane</keyword>
<comment type="subcellular location">
    <subcellularLocation>
        <location evidence="1 6">Cell membrane</location>
        <topology evidence="1 6">Multi-pass membrane protein</topology>
    </subcellularLocation>
</comment>
<evidence type="ECO:0000256" key="5">
    <source>
        <dbReference type="ARBA" id="ARBA00023136"/>
    </source>
</evidence>
<dbReference type="GO" id="GO:0005886">
    <property type="term" value="C:plasma membrane"/>
    <property type="evidence" value="ECO:0007669"/>
    <property type="project" value="UniProtKB-SubCell"/>
</dbReference>
<evidence type="ECO:0000256" key="7">
    <source>
        <dbReference type="SAM" id="Phobius"/>
    </source>
</evidence>
<evidence type="ECO:0000256" key="4">
    <source>
        <dbReference type="ARBA" id="ARBA00022989"/>
    </source>
</evidence>
<sequence length="125" mass="12769">MLLDSLGLGMIVGSALTNAAASSMMKAGFGHRGDLMDHGVLGAVWQIVTNPWAIGGVMLFGISFVFMSAALSRVDLSVAYPLMSGIVYLVVLSVSVLLFGESLGVAKLLGVLAILSGITVLSLGA</sequence>